<dbReference type="AlphaFoldDB" id="A0A814U0Q8"/>
<feature type="compositionally biased region" description="Acidic residues" evidence="2">
    <location>
        <begin position="231"/>
        <end position="240"/>
    </location>
</feature>
<dbReference type="PROSITE" id="PS51207">
    <property type="entry name" value="PXA"/>
    <property type="match status" value="1"/>
</dbReference>
<evidence type="ECO:0000259" key="3">
    <source>
        <dbReference type="PROSITE" id="PS50195"/>
    </source>
</evidence>
<keyword evidence="7" id="KW-1185">Reference proteome</keyword>
<dbReference type="SUPFAM" id="SSF64268">
    <property type="entry name" value="PX domain"/>
    <property type="match status" value="1"/>
</dbReference>
<evidence type="ECO:0008006" key="8">
    <source>
        <dbReference type="Google" id="ProtNLM"/>
    </source>
</evidence>
<dbReference type="EMBL" id="CAJOBC010007445">
    <property type="protein sequence ID" value="CAF3932527.1"/>
    <property type="molecule type" value="Genomic_DNA"/>
</dbReference>
<organism evidence="5 7">
    <name type="scientific">Didymodactylos carnosus</name>
    <dbReference type="NCBI Taxonomy" id="1234261"/>
    <lineage>
        <taxon>Eukaryota</taxon>
        <taxon>Metazoa</taxon>
        <taxon>Spiralia</taxon>
        <taxon>Gnathifera</taxon>
        <taxon>Rotifera</taxon>
        <taxon>Eurotatoria</taxon>
        <taxon>Bdelloidea</taxon>
        <taxon>Philodinida</taxon>
        <taxon>Philodinidae</taxon>
        <taxon>Didymodactylos</taxon>
    </lineage>
</organism>
<dbReference type="OrthoDB" id="5582218at2759"/>
<dbReference type="InterPro" id="IPR036871">
    <property type="entry name" value="PX_dom_sf"/>
</dbReference>
<dbReference type="SMART" id="SM00312">
    <property type="entry name" value="PX"/>
    <property type="match status" value="1"/>
</dbReference>
<dbReference type="PANTHER" id="PTHR22775:SF3">
    <property type="entry name" value="SORTING NEXIN-13"/>
    <property type="match status" value="1"/>
</dbReference>
<evidence type="ECO:0000313" key="7">
    <source>
        <dbReference type="Proteomes" id="UP000663829"/>
    </source>
</evidence>
<accession>A0A814U0Q8</accession>
<comment type="similarity">
    <text evidence="1">Belongs to the sorting nexin family.</text>
</comment>
<reference evidence="5" key="1">
    <citation type="submission" date="2021-02" db="EMBL/GenBank/DDBJ databases">
        <authorList>
            <person name="Nowell W R."/>
        </authorList>
    </citation>
    <scope>NUCLEOTIDE SEQUENCE</scope>
</reference>
<feature type="domain" description="PXA" evidence="4">
    <location>
        <begin position="25"/>
        <end position="209"/>
    </location>
</feature>
<evidence type="ECO:0000313" key="6">
    <source>
        <dbReference type="EMBL" id="CAF3932527.1"/>
    </source>
</evidence>
<dbReference type="InterPro" id="IPR013937">
    <property type="entry name" value="Sorting_nexin_C"/>
</dbReference>
<name>A0A814U0Q8_9BILA</name>
<dbReference type="Proteomes" id="UP000681722">
    <property type="component" value="Unassembled WGS sequence"/>
</dbReference>
<evidence type="ECO:0000259" key="4">
    <source>
        <dbReference type="PROSITE" id="PS51207"/>
    </source>
</evidence>
<evidence type="ECO:0000256" key="1">
    <source>
        <dbReference type="ARBA" id="ARBA00010883"/>
    </source>
</evidence>
<dbReference type="EMBL" id="CAJNOQ010007446">
    <property type="protein sequence ID" value="CAF1168836.1"/>
    <property type="molecule type" value="Genomic_DNA"/>
</dbReference>
<feature type="domain" description="PX" evidence="3">
    <location>
        <begin position="255"/>
        <end position="381"/>
    </location>
</feature>
<evidence type="ECO:0000256" key="2">
    <source>
        <dbReference type="SAM" id="MobiDB-lite"/>
    </source>
</evidence>
<evidence type="ECO:0000313" key="5">
    <source>
        <dbReference type="EMBL" id="CAF1168836.1"/>
    </source>
</evidence>
<gene>
    <name evidence="5" type="ORF">GPM918_LOCUS22071</name>
    <name evidence="6" type="ORF">SRO942_LOCUS22067</name>
</gene>
<dbReference type="Gene3D" id="3.30.1520.10">
    <property type="entry name" value="Phox-like domain"/>
    <property type="match status" value="1"/>
</dbReference>
<dbReference type="Pfam" id="PF00787">
    <property type="entry name" value="PX"/>
    <property type="match status" value="1"/>
</dbReference>
<proteinExistence type="inferred from homology"/>
<dbReference type="Pfam" id="PF08628">
    <property type="entry name" value="Nexin_C"/>
    <property type="match status" value="1"/>
</dbReference>
<dbReference type="InterPro" id="IPR001683">
    <property type="entry name" value="PX_dom"/>
</dbReference>
<protein>
    <recommendedName>
        <fullName evidence="8">Sorting nexin-14</fullName>
    </recommendedName>
</protein>
<dbReference type="InterPro" id="IPR003114">
    <property type="entry name" value="Phox_assoc"/>
</dbReference>
<feature type="compositionally biased region" description="Basic and acidic residues" evidence="2">
    <location>
        <begin position="221"/>
        <end position="230"/>
    </location>
</feature>
<dbReference type="PROSITE" id="PS50195">
    <property type="entry name" value="PX"/>
    <property type="match status" value="1"/>
</dbReference>
<dbReference type="SMART" id="SM00313">
    <property type="entry name" value="PXA"/>
    <property type="match status" value="1"/>
</dbReference>
<feature type="non-terminal residue" evidence="5">
    <location>
        <position position="675"/>
    </location>
</feature>
<dbReference type="Proteomes" id="UP000663829">
    <property type="component" value="Unassembled WGS sequence"/>
</dbReference>
<sequence>TIDDSFSPSTILTMKYVDLNHSLSNSLLGKEYDSYIRTIIERYVNVWYYPLISTQQDFPYDLHLLISTMSNSIIERLKQLNAIELTTHLFRLQQHHMNNYLKTLDAYRVQRKTNRHHQQILSIEDQFEHNIGFHSAIRRRDDEYRYLRGIVELLFTQYLPDTFYAYSSLACKEFIRQILVNSIFLPVIDTLSKPQMLYHLIIILWGTNEDKLDEQQLEVKSKVKPKHEENSNDECPSEDNNELFQSIDEQTTNSTTMDIKTHALENHRPLSCEHIIYSADLCETKSPFVPATTQRYTVRRRYREFRHLHNRLLNNPITVRHASALNGPNDGFALPVGNMTQEIISRRRILLEEYLQKIISDSILNCSHDVLEFLSYNTDPNLTYGPMLSPTLTVPRVDKVLLRTLSGMFEKIPSKFNNLIPKKELIPRETFQFQLLLDYSSVVIEQQTKAFIQQYTFKNPFSLFYSVSDTVEEQFLQTFSANIEGTIVELEKHEHGKYMHVKKVNLDVFFLRIESKLSLTDAFLDLIYTSLHSREGVIGLESVHNIIYTIFGKFVERFLTDMVNELSSPEYLLLYMKNLRTNVLWPEDETPSIPLKNSKRIAYNVCFNKIPVIIRQLFGSDHIRRIIINLLQCLSYEQLNKHFLYTLLDAFIEQLVPNVSTKEFLTKYRQLHNNY</sequence>
<dbReference type="Pfam" id="PF02194">
    <property type="entry name" value="PXA"/>
    <property type="match status" value="1"/>
</dbReference>
<dbReference type="PANTHER" id="PTHR22775">
    <property type="entry name" value="SORTING NEXIN"/>
    <property type="match status" value="1"/>
</dbReference>
<feature type="region of interest" description="Disordered" evidence="2">
    <location>
        <begin position="221"/>
        <end position="240"/>
    </location>
</feature>
<dbReference type="GO" id="GO:0035091">
    <property type="term" value="F:phosphatidylinositol binding"/>
    <property type="evidence" value="ECO:0007669"/>
    <property type="project" value="InterPro"/>
</dbReference>
<comment type="caution">
    <text evidence="5">The sequence shown here is derived from an EMBL/GenBank/DDBJ whole genome shotgun (WGS) entry which is preliminary data.</text>
</comment>